<keyword evidence="6" id="KW-0863">Zinc-finger</keyword>
<dbReference type="PANTHER" id="PTHR46057">
    <property type="entry name" value="FCS-LIKE ZINC FINGER 1-RELATED"/>
    <property type="match status" value="1"/>
</dbReference>
<feature type="compositionally biased region" description="Basic residues" evidence="4">
    <location>
        <begin position="68"/>
        <end position="81"/>
    </location>
</feature>
<dbReference type="PANTHER" id="PTHR46057:SF9">
    <property type="entry name" value="FCS-LIKE ZINC FINGER 1"/>
    <property type="match status" value="1"/>
</dbReference>
<reference evidence="6" key="1">
    <citation type="submission" date="2020-01" db="EMBL/GenBank/DDBJ databases">
        <title>Genome sequence of Kobresia littledalei, the first chromosome-level genome in the family Cyperaceae.</title>
        <authorList>
            <person name="Qu G."/>
        </authorList>
    </citation>
    <scope>NUCLEOTIDE SEQUENCE</scope>
    <source>
        <strain evidence="6">C.B.Clarke</strain>
        <tissue evidence="6">Leaf</tissue>
    </source>
</reference>
<keyword evidence="7" id="KW-1185">Reference proteome</keyword>
<accession>A0A833VY03</accession>
<comment type="similarity">
    <text evidence="1">Belongs to the FLZ family.</text>
</comment>
<feature type="region of interest" description="Disordered" evidence="4">
    <location>
        <begin position="68"/>
        <end position="89"/>
    </location>
</feature>
<gene>
    <name evidence="6" type="ORF">FCM35_KLT16224</name>
</gene>
<evidence type="ECO:0000256" key="2">
    <source>
        <dbReference type="ARBA" id="ARBA00022723"/>
    </source>
</evidence>
<feature type="domain" description="FLZ-type" evidence="5">
    <location>
        <begin position="18"/>
        <end position="62"/>
    </location>
</feature>
<dbReference type="InterPro" id="IPR044533">
    <property type="entry name" value="FLZ1/2/3"/>
</dbReference>
<dbReference type="Pfam" id="PF04570">
    <property type="entry name" value="zf-FLZ"/>
    <property type="match status" value="1"/>
</dbReference>
<name>A0A833VY03_9POAL</name>
<evidence type="ECO:0000256" key="4">
    <source>
        <dbReference type="SAM" id="MobiDB-lite"/>
    </source>
</evidence>
<dbReference type="GO" id="GO:0008270">
    <property type="term" value="F:zinc ion binding"/>
    <property type="evidence" value="ECO:0007669"/>
    <property type="project" value="UniProtKB-KW"/>
</dbReference>
<dbReference type="PROSITE" id="PS51795">
    <property type="entry name" value="ZF_FLZ"/>
    <property type="match status" value="1"/>
</dbReference>
<proteinExistence type="inferred from homology"/>
<dbReference type="Proteomes" id="UP000623129">
    <property type="component" value="Unassembled WGS sequence"/>
</dbReference>
<comment type="caution">
    <text evidence="6">The sequence shown here is derived from an EMBL/GenBank/DDBJ whole genome shotgun (WGS) entry which is preliminary data.</text>
</comment>
<dbReference type="InterPro" id="IPR007650">
    <property type="entry name" value="Zf-FLZ_dom"/>
</dbReference>
<dbReference type="AlphaFoldDB" id="A0A833VY03"/>
<organism evidence="6 7">
    <name type="scientific">Carex littledalei</name>
    <dbReference type="NCBI Taxonomy" id="544730"/>
    <lineage>
        <taxon>Eukaryota</taxon>
        <taxon>Viridiplantae</taxon>
        <taxon>Streptophyta</taxon>
        <taxon>Embryophyta</taxon>
        <taxon>Tracheophyta</taxon>
        <taxon>Spermatophyta</taxon>
        <taxon>Magnoliopsida</taxon>
        <taxon>Liliopsida</taxon>
        <taxon>Poales</taxon>
        <taxon>Cyperaceae</taxon>
        <taxon>Cyperoideae</taxon>
        <taxon>Cariceae</taxon>
        <taxon>Carex</taxon>
        <taxon>Carex subgen. Euthyceras</taxon>
    </lineage>
</organism>
<keyword evidence="6" id="KW-0862">Zinc</keyword>
<sequence>MSNMFYCGVIEYDSGSHHVLDCCSLCRKPLSKSRDIFMYRGDAPFCSEDCRQEQIDVDQEKELRTNYAKKRSVSSRGRGLKQRQEEISC</sequence>
<feature type="zinc finger region" description="FLZ-type" evidence="3">
    <location>
        <begin position="18"/>
        <end position="62"/>
    </location>
</feature>
<dbReference type="EMBL" id="SWLB01000003">
    <property type="protein sequence ID" value="KAF3340453.1"/>
    <property type="molecule type" value="Genomic_DNA"/>
</dbReference>
<protein>
    <submittedName>
        <fullName evidence="6">Zinc-finger of the FCS-type, C2-C2</fullName>
    </submittedName>
</protein>
<evidence type="ECO:0000256" key="1">
    <source>
        <dbReference type="ARBA" id="ARBA00009374"/>
    </source>
</evidence>
<evidence type="ECO:0000256" key="3">
    <source>
        <dbReference type="PROSITE-ProRule" id="PRU01131"/>
    </source>
</evidence>
<evidence type="ECO:0000313" key="6">
    <source>
        <dbReference type="EMBL" id="KAF3340453.1"/>
    </source>
</evidence>
<evidence type="ECO:0000313" key="7">
    <source>
        <dbReference type="Proteomes" id="UP000623129"/>
    </source>
</evidence>
<evidence type="ECO:0000259" key="5">
    <source>
        <dbReference type="PROSITE" id="PS51795"/>
    </source>
</evidence>
<keyword evidence="2" id="KW-0479">Metal-binding</keyword>
<dbReference type="OrthoDB" id="1916924at2759"/>